<comment type="caution">
    <text evidence="2">The sequence shown here is derived from an EMBL/GenBank/DDBJ whole genome shotgun (WGS) entry which is preliminary data.</text>
</comment>
<sequence length="92" mass="10531">MKRIAAFVVEFLFGTMLSPINTIARPIGFFVTLLSILGIAPYLIMVLIDLKYAKYLKELKQTEVSLSAPAWYSELTEGKISRRDFVKRLFNI</sequence>
<evidence type="ECO:0000313" key="2">
    <source>
        <dbReference type="EMBL" id="TLG76784.1"/>
    </source>
</evidence>
<reference evidence="2 3" key="1">
    <citation type="submission" date="2019-05" db="EMBL/GenBank/DDBJ databases">
        <title>Culicoidintestinum kansasii gen. nov., sp. nov. from the gastrointestinal tract of the biting midge, Culicoides sonorensis.</title>
        <authorList>
            <person name="Neupane S."/>
            <person name="Ghosh A."/>
            <person name="Gunther S."/>
            <person name="Martin K."/>
            <person name="Zurek L."/>
        </authorList>
    </citation>
    <scope>NUCLEOTIDE SEQUENCE [LARGE SCALE GENOMIC DNA]</scope>
    <source>
        <strain evidence="2 3">CS-1</strain>
    </source>
</reference>
<keyword evidence="1" id="KW-0472">Membrane</keyword>
<dbReference type="RefSeq" id="WP_138190421.1">
    <property type="nucleotide sequence ID" value="NZ_VBWP01000002.1"/>
</dbReference>
<feature type="transmembrane region" description="Helical" evidence="1">
    <location>
        <begin position="29"/>
        <end position="50"/>
    </location>
</feature>
<evidence type="ECO:0000313" key="3">
    <source>
        <dbReference type="Proteomes" id="UP000306912"/>
    </source>
</evidence>
<name>A0A5R8QG78_9FIRM</name>
<dbReference type="Proteomes" id="UP000306912">
    <property type="component" value="Unassembled WGS sequence"/>
</dbReference>
<dbReference type="EMBL" id="VBWP01000002">
    <property type="protein sequence ID" value="TLG76784.1"/>
    <property type="molecule type" value="Genomic_DNA"/>
</dbReference>
<dbReference type="InParanoid" id="A0A5R8QG78"/>
<protein>
    <submittedName>
        <fullName evidence="2">Uncharacterized protein</fullName>
    </submittedName>
</protein>
<evidence type="ECO:0000256" key="1">
    <source>
        <dbReference type="SAM" id="Phobius"/>
    </source>
</evidence>
<accession>A0A5R8QG78</accession>
<organism evidence="2 3">
    <name type="scientific">Culicoidibacter larvae</name>
    <dbReference type="NCBI Taxonomy" id="2579976"/>
    <lineage>
        <taxon>Bacteria</taxon>
        <taxon>Bacillati</taxon>
        <taxon>Bacillota</taxon>
        <taxon>Culicoidibacteria</taxon>
        <taxon>Culicoidibacterales</taxon>
        <taxon>Culicoidibacteraceae</taxon>
        <taxon>Culicoidibacter</taxon>
    </lineage>
</organism>
<keyword evidence="1" id="KW-0812">Transmembrane</keyword>
<gene>
    <name evidence="2" type="ORF">FEZ08_03980</name>
</gene>
<proteinExistence type="predicted"/>
<keyword evidence="3" id="KW-1185">Reference proteome</keyword>
<keyword evidence="1" id="KW-1133">Transmembrane helix</keyword>
<dbReference type="AlphaFoldDB" id="A0A5R8QG78"/>